<dbReference type="PANTHER" id="PTHR48100">
    <property type="entry name" value="BROAD-SPECIFICITY PHOSPHATASE YOR283W-RELATED"/>
    <property type="match status" value="1"/>
</dbReference>
<sequence length="213" mass="24142">MPATRIHLVRHGEVHNPDGVLYGRLPNFGLSQLGHQMAEASADHIRSSGVKVSRLLASPLQRTLESAKPIAERFNVPVEVEDEIIEPDNIFEGHSVSLKTIVRNPRFLLRLHNPFRPSWGEPFLEIQRRMVGAMERAWAETASGDVVMVSHQLPIWMVHRYSQGQRLSHDPRQRRCDLSSITSFEFSDGILREVSYQDPAKPLRVKATDRGAV</sequence>
<dbReference type="SMART" id="SM00855">
    <property type="entry name" value="PGAM"/>
    <property type="match status" value="1"/>
</dbReference>
<reference evidence="1" key="1">
    <citation type="submission" date="2020-05" db="EMBL/GenBank/DDBJ databases">
        <authorList>
            <person name="Chiriac C."/>
            <person name="Salcher M."/>
            <person name="Ghai R."/>
            <person name="Kavagutti S V."/>
        </authorList>
    </citation>
    <scope>NUCLEOTIDE SEQUENCE</scope>
</reference>
<dbReference type="Pfam" id="PF00300">
    <property type="entry name" value="His_Phos_1"/>
    <property type="match status" value="1"/>
</dbReference>
<dbReference type="InterPro" id="IPR029033">
    <property type="entry name" value="His_PPase_superfam"/>
</dbReference>
<dbReference type="InterPro" id="IPR050275">
    <property type="entry name" value="PGM_Phosphatase"/>
</dbReference>
<dbReference type="PANTHER" id="PTHR48100:SF51">
    <property type="entry name" value="PHOSPHOGLYCERATE MUTASE"/>
    <property type="match status" value="1"/>
</dbReference>
<gene>
    <name evidence="1" type="ORF">UFOPK1581_00292</name>
</gene>
<proteinExistence type="predicted"/>
<dbReference type="SUPFAM" id="SSF53254">
    <property type="entry name" value="Phosphoglycerate mutase-like"/>
    <property type="match status" value="1"/>
</dbReference>
<dbReference type="GO" id="GO:0005737">
    <property type="term" value="C:cytoplasm"/>
    <property type="evidence" value="ECO:0007669"/>
    <property type="project" value="TreeGrafter"/>
</dbReference>
<organism evidence="1">
    <name type="scientific">freshwater metagenome</name>
    <dbReference type="NCBI Taxonomy" id="449393"/>
    <lineage>
        <taxon>unclassified sequences</taxon>
        <taxon>metagenomes</taxon>
        <taxon>ecological metagenomes</taxon>
    </lineage>
</organism>
<evidence type="ECO:0000313" key="1">
    <source>
        <dbReference type="EMBL" id="CAB4552823.1"/>
    </source>
</evidence>
<dbReference type="Gene3D" id="3.40.50.1240">
    <property type="entry name" value="Phosphoglycerate mutase-like"/>
    <property type="match status" value="1"/>
</dbReference>
<dbReference type="GO" id="GO:0016791">
    <property type="term" value="F:phosphatase activity"/>
    <property type="evidence" value="ECO:0007669"/>
    <property type="project" value="TreeGrafter"/>
</dbReference>
<dbReference type="InterPro" id="IPR013078">
    <property type="entry name" value="His_Pase_superF_clade-1"/>
</dbReference>
<name>A0A6J6CRN8_9ZZZZ</name>
<accession>A0A6J6CRN8</accession>
<dbReference type="AlphaFoldDB" id="A0A6J6CRN8"/>
<dbReference type="EMBL" id="CAEZTB010000031">
    <property type="protein sequence ID" value="CAB4552823.1"/>
    <property type="molecule type" value="Genomic_DNA"/>
</dbReference>
<dbReference type="CDD" id="cd07067">
    <property type="entry name" value="HP_PGM_like"/>
    <property type="match status" value="1"/>
</dbReference>
<protein>
    <submittedName>
        <fullName evidence="1">Unannotated protein</fullName>
    </submittedName>
</protein>